<dbReference type="InterPro" id="IPR020846">
    <property type="entry name" value="MFS_dom"/>
</dbReference>
<dbReference type="SUPFAM" id="SSF49464">
    <property type="entry name" value="Carboxypeptidase regulatory domain-like"/>
    <property type="match status" value="1"/>
</dbReference>
<organism evidence="9 10">
    <name type="scientific">Amycolatopsis dongchuanensis</name>
    <dbReference type="NCBI Taxonomy" id="1070866"/>
    <lineage>
        <taxon>Bacteria</taxon>
        <taxon>Bacillati</taxon>
        <taxon>Actinomycetota</taxon>
        <taxon>Actinomycetes</taxon>
        <taxon>Pseudonocardiales</taxon>
        <taxon>Pseudonocardiaceae</taxon>
        <taxon>Amycolatopsis</taxon>
    </lineage>
</organism>
<evidence type="ECO:0000256" key="3">
    <source>
        <dbReference type="ARBA" id="ARBA00022475"/>
    </source>
</evidence>
<feature type="transmembrane region" description="Helical" evidence="7">
    <location>
        <begin position="266"/>
        <end position="286"/>
    </location>
</feature>
<feature type="transmembrane region" description="Helical" evidence="7">
    <location>
        <begin position="170"/>
        <end position="194"/>
    </location>
</feature>
<evidence type="ECO:0000313" key="10">
    <source>
        <dbReference type="Proteomes" id="UP001500192"/>
    </source>
</evidence>
<evidence type="ECO:0000256" key="4">
    <source>
        <dbReference type="ARBA" id="ARBA00022692"/>
    </source>
</evidence>
<dbReference type="PANTHER" id="PTHR42718:SF46">
    <property type="entry name" value="BLR6921 PROTEIN"/>
    <property type="match status" value="1"/>
</dbReference>
<dbReference type="Pfam" id="PF13620">
    <property type="entry name" value="CarboxypepD_reg"/>
    <property type="match status" value="3"/>
</dbReference>
<evidence type="ECO:0000256" key="1">
    <source>
        <dbReference type="ARBA" id="ARBA00004651"/>
    </source>
</evidence>
<comment type="subcellular location">
    <subcellularLocation>
        <location evidence="1">Cell membrane</location>
        <topology evidence="1">Multi-pass membrane protein</topology>
    </subcellularLocation>
</comment>
<keyword evidence="10" id="KW-1185">Reference proteome</keyword>
<name>A0ABP9QT91_9PSEU</name>
<dbReference type="InterPro" id="IPR008969">
    <property type="entry name" value="CarboxyPept-like_regulatory"/>
</dbReference>
<feature type="transmembrane region" description="Helical" evidence="7">
    <location>
        <begin position="34"/>
        <end position="57"/>
    </location>
</feature>
<dbReference type="Proteomes" id="UP001500192">
    <property type="component" value="Unassembled WGS sequence"/>
</dbReference>
<keyword evidence="5 7" id="KW-1133">Transmembrane helix</keyword>
<feature type="transmembrane region" description="Helical" evidence="7">
    <location>
        <begin position="134"/>
        <end position="158"/>
    </location>
</feature>
<protein>
    <recommendedName>
        <fullName evidence="8">Major facilitator superfamily (MFS) profile domain-containing protein</fullName>
    </recommendedName>
</protein>
<keyword evidence="2" id="KW-0813">Transport</keyword>
<accession>A0ABP9QT91</accession>
<feature type="transmembrane region" description="Helical" evidence="7">
    <location>
        <begin position="233"/>
        <end position="254"/>
    </location>
</feature>
<feature type="transmembrane region" description="Helical" evidence="7">
    <location>
        <begin position="378"/>
        <end position="397"/>
    </location>
</feature>
<proteinExistence type="predicted"/>
<evidence type="ECO:0000256" key="7">
    <source>
        <dbReference type="SAM" id="Phobius"/>
    </source>
</evidence>
<feature type="transmembrane region" description="Helical" evidence="7">
    <location>
        <begin position="350"/>
        <end position="371"/>
    </location>
</feature>
<evidence type="ECO:0000256" key="5">
    <source>
        <dbReference type="ARBA" id="ARBA00022989"/>
    </source>
</evidence>
<reference evidence="10" key="1">
    <citation type="journal article" date="2019" name="Int. J. Syst. Evol. Microbiol.">
        <title>The Global Catalogue of Microorganisms (GCM) 10K type strain sequencing project: providing services to taxonomists for standard genome sequencing and annotation.</title>
        <authorList>
            <consortium name="The Broad Institute Genomics Platform"/>
            <consortium name="The Broad Institute Genome Sequencing Center for Infectious Disease"/>
            <person name="Wu L."/>
            <person name="Ma J."/>
        </authorList>
    </citation>
    <scope>NUCLEOTIDE SEQUENCE [LARGE SCALE GENOMIC DNA]</scope>
    <source>
        <strain evidence="10">JCM 18054</strain>
    </source>
</reference>
<feature type="transmembrane region" description="Helical" evidence="7">
    <location>
        <begin position="200"/>
        <end position="221"/>
    </location>
</feature>
<sequence>MEVQSARQTVDAPVEPHRHKRTWSVDELGPRYKWIALSNTTLGMLMATINSSIVLIALPDIFRGIHINPLESSNTSYLLWMMMGFLVVTAVLVVGFGRLGDMYGRVRMYNLGFAVFAVSSVLLAVTWMDGSAAAIWLIGWRVIQGIGGAFLMANSSAILTDAFPVRQRGLALGINGVAAIAGSFLGLVIGGLLGPVEWRLVFLVSVPFGVFGTIWAYLKLHDTSERHRAKMDWWGNITFAIGLIALLVGITYGIQPYGGHTMGWTSPFVLSCLIGGAVVLIVFGIIETKVANPLFNLSLFKIRAYSFGNAANLLASLGRGGLQFVLIIWLQGIWLPQHGYSFEQTPLWAGIYMLPMTIGFLVAAPISGVITDRIGGRALATTGMVATAVSFLLLEVLPVNFNYWAFAAILLLNGLGMGLFASPNRADVMNSLPPNARGAGAGMTATFQNSAMVLSIGFFFSLMIAGLSDHLPTAMAQGLTAHGVPADSANGIAQLPPVGVLFAAFLGYNPIQQLLGPVLNQLPADQASFLTGRSFFPNLISQPFSDGLTAAFWFAIVVCVVAAVASWLVGKPKPATAGAPRESVGSELAAEGGELVDIAGETPAAQRPRRAVGRPGEISGRLRTPGGAGVAGAVVTVTGIDGTQVGRARSDESGAYALDGVSSGTYTLIVTAPGFQPAAASVTVNGLGVVHDFVVLGGGVVAGTVLRSGGAPVADTAVLATDGTGQVVGQTTTAHDGKFLLTGLPAGEVTITANVDNHRPHAVTVLAGAAEPAEVELVVEAVGVLHGTVTGPDGRGLANATVTISDSQGQPAGTTLTDDEGHYELHDLEPGEYTVVTSLYEPAVRQVDLNPGETTTVDVDLASGARADAAS</sequence>
<dbReference type="InterPro" id="IPR011701">
    <property type="entry name" value="MFS"/>
</dbReference>
<dbReference type="EMBL" id="BAABIB010000075">
    <property type="protein sequence ID" value="GAA5166952.1"/>
    <property type="molecule type" value="Genomic_DNA"/>
</dbReference>
<gene>
    <name evidence="9" type="ORF">GCM10023214_40450</name>
</gene>
<feature type="transmembrane region" description="Helical" evidence="7">
    <location>
        <begin position="403"/>
        <end position="421"/>
    </location>
</feature>
<dbReference type="InterPro" id="IPR013784">
    <property type="entry name" value="Carb-bd-like_fold"/>
</dbReference>
<comment type="caution">
    <text evidence="9">The sequence shown here is derived from an EMBL/GenBank/DDBJ whole genome shotgun (WGS) entry which is preliminary data.</text>
</comment>
<feature type="transmembrane region" description="Helical" evidence="7">
    <location>
        <begin position="77"/>
        <end position="96"/>
    </location>
</feature>
<evidence type="ECO:0000259" key="8">
    <source>
        <dbReference type="PROSITE" id="PS50850"/>
    </source>
</evidence>
<dbReference type="PANTHER" id="PTHR42718">
    <property type="entry name" value="MAJOR FACILITATOR SUPERFAMILY MULTIDRUG TRANSPORTER MFSC"/>
    <property type="match status" value="1"/>
</dbReference>
<feature type="transmembrane region" description="Helical" evidence="7">
    <location>
        <begin position="108"/>
        <end position="128"/>
    </location>
</feature>
<dbReference type="Gene3D" id="2.60.40.1120">
    <property type="entry name" value="Carboxypeptidase-like, regulatory domain"/>
    <property type="match status" value="3"/>
</dbReference>
<dbReference type="RefSeq" id="WP_177228708.1">
    <property type="nucleotide sequence ID" value="NZ_BAABIB010000075.1"/>
</dbReference>
<feature type="transmembrane region" description="Helical" evidence="7">
    <location>
        <begin position="307"/>
        <end position="330"/>
    </location>
</feature>
<keyword evidence="6 7" id="KW-0472">Membrane</keyword>
<dbReference type="Gene3D" id="1.20.1250.20">
    <property type="entry name" value="MFS general substrate transporter like domains"/>
    <property type="match status" value="2"/>
</dbReference>
<feature type="transmembrane region" description="Helical" evidence="7">
    <location>
        <begin position="550"/>
        <end position="569"/>
    </location>
</feature>
<dbReference type="SUPFAM" id="SSF49452">
    <property type="entry name" value="Starch-binding domain-like"/>
    <property type="match status" value="2"/>
</dbReference>
<evidence type="ECO:0000256" key="6">
    <source>
        <dbReference type="ARBA" id="ARBA00023136"/>
    </source>
</evidence>
<dbReference type="CDD" id="cd17321">
    <property type="entry name" value="MFS_MMR_MDR_like"/>
    <property type="match status" value="1"/>
</dbReference>
<feature type="transmembrane region" description="Helical" evidence="7">
    <location>
        <begin position="442"/>
        <end position="465"/>
    </location>
</feature>
<keyword evidence="3" id="KW-1003">Cell membrane</keyword>
<dbReference type="PROSITE" id="PS50850">
    <property type="entry name" value="MFS"/>
    <property type="match status" value="1"/>
</dbReference>
<evidence type="ECO:0000256" key="2">
    <source>
        <dbReference type="ARBA" id="ARBA00022448"/>
    </source>
</evidence>
<dbReference type="InterPro" id="IPR036259">
    <property type="entry name" value="MFS_trans_sf"/>
</dbReference>
<evidence type="ECO:0000313" key="9">
    <source>
        <dbReference type="EMBL" id="GAA5166952.1"/>
    </source>
</evidence>
<dbReference type="Pfam" id="PF07690">
    <property type="entry name" value="MFS_1"/>
    <property type="match status" value="2"/>
</dbReference>
<keyword evidence="4 7" id="KW-0812">Transmembrane</keyword>
<feature type="domain" description="Major facilitator superfamily (MFS) profile" evidence="8">
    <location>
        <begin position="36"/>
        <end position="574"/>
    </location>
</feature>
<dbReference type="SUPFAM" id="SSF103473">
    <property type="entry name" value="MFS general substrate transporter"/>
    <property type="match status" value="2"/>
</dbReference>